<dbReference type="InterPro" id="IPR004869">
    <property type="entry name" value="MMPL_dom"/>
</dbReference>
<comment type="subcellular location">
    <subcellularLocation>
        <location evidence="1">Cell membrane</location>
        <topology evidence="1">Multi-pass membrane protein</topology>
    </subcellularLocation>
</comment>
<keyword evidence="9" id="KW-1185">Reference proteome</keyword>
<evidence type="ECO:0000256" key="5">
    <source>
        <dbReference type="ARBA" id="ARBA00023136"/>
    </source>
</evidence>
<evidence type="ECO:0000256" key="6">
    <source>
        <dbReference type="SAM" id="Phobius"/>
    </source>
</evidence>
<evidence type="ECO:0000313" key="9">
    <source>
        <dbReference type="Proteomes" id="UP000626370"/>
    </source>
</evidence>
<keyword evidence="5 6" id="KW-0472">Membrane</keyword>
<feature type="transmembrane region" description="Helical" evidence="6">
    <location>
        <begin position="730"/>
        <end position="755"/>
    </location>
</feature>
<evidence type="ECO:0000313" key="8">
    <source>
        <dbReference type="EMBL" id="GHE77571.1"/>
    </source>
</evidence>
<dbReference type="PRINTS" id="PR00702">
    <property type="entry name" value="ACRIFLAVINRP"/>
</dbReference>
<evidence type="ECO:0000256" key="1">
    <source>
        <dbReference type="ARBA" id="ARBA00004651"/>
    </source>
</evidence>
<feature type="transmembrane region" description="Helical" evidence="6">
    <location>
        <begin position="7"/>
        <end position="26"/>
    </location>
</feature>
<evidence type="ECO:0000256" key="4">
    <source>
        <dbReference type="ARBA" id="ARBA00022989"/>
    </source>
</evidence>
<dbReference type="RefSeq" id="WP_189376176.1">
    <property type="nucleotide sequence ID" value="NZ_BNAH01000001.1"/>
</dbReference>
<evidence type="ECO:0000259" key="7">
    <source>
        <dbReference type="PROSITE" id="PS50156"/>
    </source>
</evidence>
<dbReference type="EMBL" id="BNAH01000001">
    <property type="protein sequence ID" value="GHE77571.1"/>
    <property type="molecule type" value="Genomic_DNA"/>
</dbReference>
<protein>
    <submittedName>
        <fullName evidence="8">Membrane protein</fullName>
    </submittedName>
</protein>
<evidence type="ECO:0000256" key="3">
    <source>
        <dbReference type="ARBA" id="ARBA00022692"/>
    </source>
</evidence>
<feature type="transmembrane region" description="Helical" evidence="6">
    <location>
        <begin position="253"/>
        <end position="272"/>
    </location>
</feature>
<feature type="transmembrane region" description="Helical" evidence="6">
    <location>
        <begin position="637"/>
        <end position="655"/>
    </location>
</feature>
<dbReference type="PROSITE" id="PS50156">
    <property type="entry name" value="SSD"/>
    <property type="match status" value="2"/>
</dbReference>
<dbReference type="Proteomes" id="UP000626370">
    <property type="component" value="Unassembled WGS sequence"/>
</dbReference>
<feature type="transmembrane region" description="Helical" evidence="6">
    <location>
        <begin position="662"/>
        <end position="682"/>
    </location>
</feature>
<feature type="transmembrane region" description="Helical" evidence="6">
    <location>
        <begin position="761"/>
        <end position="786"/>
    </location>
</feature>
<sequence length="797" mass="89297">MLKKNTITWAYAICFIFVLLTVIFAWQAKNFEIDASADTLLVDNNKHYILTQLADQRYGSEEFILIAFKPNNNALFATDNLNTLSNIGKEIETISRVKQVKSIANMPIFSAADSVSADIQNFTWEKQKFDEATLSLSLKMHPLYEGLLVNKAQTALSLQVVFKTDPNLEKINYDIIDIKRHLLTRELTDDELDLLEQLKQQQQSFNKQLEQTRLDEIEKIRAALVPYKAKGEFYLGGNNLLSYELIQIIQSDLVLFGSLIFLVVILLLWFLFRQISWVILPIICCATSVVITIGLLAALNFKVTVISANVFALQIILSLAMIIHLIVHYQELVAKHSDWPHKKLILHTIKQKIKPCFYAGLTTTIGFGSLIFSGVQPVISFGWMMVVAMVVSFIVSLSFFPALLFALFKKQAFVKNHKLLESSMSTMADFIKAQPKKVLVISVLVTAIGAFGCLKLTAENSFLNYFSEETDVRQELTFIDQEFGGSTSFDVLLNIPEEQISANLVISASAVQTVTAIQNMLAQQQAIGVITSIADFTRIAQVVNGKPLTEYELTALYKSLDTDLQQELFGAYFSEKDNQVRISMRVQDSTQDLNRADLLQNIHTELSALGLKEKDYTLTGLFILYQDVLSRLVDSQVLTILIVYGAMAITLMIIFSSLKVACIALIPNLITTLVIMGILGLFSIPLDLMTITIAAVAMGISMDDTIHYIHRYLEERKLDKTGDKEWVKRTNLSVGYALIYTTSVIVIGFGTLVFSNFVPSMLFGLLTSVAMIVALVTDITTLPVLLRKYITKDDVKS</sequence>
<feature type="transmembrane region" description="Helical" evidence="6">
    <location>
        <begin position="279"/>
        <end position="299"/>
    </location>
</feature>
<dbReference type="InterPro" id="IPR050545">
    <property type="entry name" value="Mycobact_MmpL"/>
</dbReference>
<dbReference type="InterPro" id="IPR000731">
    <property type="entry name" value="SSD"/>
</dbReference>
<organism evidence="8 9">
    <name type="scientific">Thalassotalea profundi</name>
    <dbReference type="NCBI Taxonomy" id="2036687"/>
    <lineage>
        <taxon>Bacteria</taxon>
        <taxon>Pseudomonadati</taxon>
        <taxon>Pseudomonadota</taxon>
        <taxon>Gammaproteobacteria</taxon>
        <taxon>Alteromonadales</taxon>
        <taxon>Colwelliaceae</taxon>
        <taxon>Thalassotalea</taxon>
    </lineage>
</organism>
<name>A0ABQ3IE83_9GAMM</name>
<dbReference type="PANTHER" id="PTHR33406:SF12">
    <property type="entry name" value="BLR2997 PROTEIN"/>
    <property type="match status" value="1"/>
</dbReference>
<proteinExistence type="predicted"/>
<reference evidence="9" key="1">
    <citation type="journal article" date="2019" name="Int. J. Syst. Evol. Microbiol.">
        <title>The Global Catalogue of Microorganisms (GCM) 10K type strain sequencing project: providing services to taxonomists for standard genome sequencing and annotation.</title>
        <authorList>
            <consortium name="The Broad Institute Genomics Platform"/>
            <consortium name="The Broad Institute Genome Sequencing Center for Infectious Disease"/>
            <person name="Wu L."/>
            <person name="Ma J."/>
        </authorList>
    </citation>
    <scope>NUCLEOTIDE SEQUENCE [LARGE SCALE GENOMIC DNA]</scope>
    <source>
        <strain evidence="9">CGMCC 1.15922</strain>
    </source>
</reference>
<evidence type="ECO:0000256" key="2">
    <source>
        <dbReference type="ARBA" id="ARBA00022475"/>
    </source>
</evidence>
<keyword evidence="4 6" id="KW-1133">Transmembrane helix</keyword>
<feature type="domain" description="SSD" evidence="7">
    <location>
        <begin position="627"/>
        <end position="788"/>
    </location>
</feature>
<feature type="transmembrane region" description="Helical" evidence="6">
    <location>
        <begin position="688"/>
        <end position="709"/>
    </location>
</feature>
<feature type="transmembrane region" description="Helical" evidence="6">
    <location>
        <begin position="356"/>
        <end position="375"/>
    </location>
</feature>
<dbReference type="InterPro" id="IPR001036">
    <property type="entry name" value="Acrflvin-R"/>
</dbReference>
<comment type="caution">
    <text evidence="8">The sequence shown here is derived from an EMBL/GenBank/DDBJ whole genome shotgun (WGS) entry which is preliminary data.</text>
</comment>
<gene>
    <name evidence="8" type="ORF">GCM10011501_01460</name>
</gene>
<dbReference type="SUPFAM" id="SSF82866">
    <property type="entry name" value="Multidrug efflux transporter AcrB transmembrane domain"/>
    <property type="match status" value="2"/>
</dbReference>
<accession>A0ABQ3IE83</accession>
<feature type="transmembrane region" description="Helical" evidence="6">
    <location>
        <begin position="438"/>
        <end position="458"/>
    </location>
</feature>
<feature type="transmembrane region" description="Helical" evidence="6">
    <location>
        <begin position="305"/>
        <end position="327"/>
    </location>
</feature>
<keyword evidence="3 6" id="KW-0812">Transmembrane</keyword>
<dbReference type="PANTHER" id="PTHR33406">
    <property type="entry name" value="MEMBRANE PROTEIN MJ1562-RELATED"/>
    <property type="match status" value="1"/>
</dbReference>
<feature type="domain" description="SSD" evidence="7">
    <location>
        <begin position="244"/>
        <end position="406"/>
    </location>
</feature>
<dbReference type="Pfam" id="PF03176">
    <property type="entry name" value="MMPL"/>
    <property type="match status" value="2"/>
</dbReference>
<keyword evidence="2" id="KW-1003">Cell membrane</keyword>
<dbReference type="Gene3D" id="1.20.1640.10">
    <property type="entry name" value="Multidrug efflux transporter AcrB transmembrane domain"/>
    <property type="match status" value="2"/>
</dbReference>
<feature type="transmembrane region" description="Helical" evidence="6">
    <location>
        <begin position="381"/>
        <end position="408"/>
    </location>
</feature>